<protein>
    <submittedName>
        <fullName evidence="2">Phosphotransferase</fullName>
    </submittedName>
</protein>
<dbReference type="Gene3D" id="3.90.1200.10">
    <property type="match status" value="1"/>
</dbReference>
<evidence type="ECO:0000259" key="1">
    <source>
        <dbReference type="Pfam" id="PF01636"/>
    </source>
</evidence>
<name>A0ABS0XQ27_9SPHN</name>
<keyword evidence="3" id="KW-1185">Reference proteome</keyword>
<gene>
    <name evidence="2" type="ORF">JAO74_10065</name>
</gene>
<sequence length="295" mass="32608">MIDVISPTIYGPDSGRRIQNIEVVRRESIVADGAAIFLVDSDYILFVSPEAFPDSAAIQRDAMVDMAQELGDQLGQMILPVIGTGHLQDRSFLILPRCKPLKPGRLGRLFQKPMVVGKILPWLRALVLHGTQGQSADREFCASLDALIDMPELPEAMRDAARRSRDAIDTGRIVVRHVPMHGDLWRNNVMQNDAGNLAIIDWAGSARQGYAIYDLVRFHQSFGMAHAKFAAELDWYCETLGGVDVVIAHLLGALGHYANRLGEFPKQRFIALANECYDLLRSGLTSAGRLTGDSR</sequence>
<dbReference type="InterPro" id="IPR011009">
    <property type="entry name" value="Kinase-like_dom_sf"/>
</dbReference>
<proteinExistence type="predicted"/>
<feature type="domain" description="Aminoglycoside phosphotransferase" evidence="1">
    <location>
        <begin position="170"/>
        <end position="225"/>
    </location>
</feature>
<reference evidence="3" key="1">
    <citation type="submission" date="2020-12" db="EMBL/GenBank/DDBJ databases">
        <title>Hymenobacter sp.</title>
        <authorList>
            <person name="Kim M.K."/>
        </authorList>
    </citation>
    <scope>NUCLEOTIDE SEQUENCE [LARGE SCALE GENOMIC DNA]</scope>
    <source>
        <strain evidence="3">BT553</strain>
    </source>
</reference>
<comment type="caution">
    <text evidence="2">The sequence shown here is derived from an EMBL/GenBank/DDBJ whole genome shotgun (WGS) entry which is preliminary data.</text>
</comment>
<dbReference type="SUPFAM" id="SSF56112">
    <property type="entry name" value="Protein kinase-like (PK-like)"/>
    <property type="match status" value="1"/>
</dbReference>
<evidence type="ECO:0000313" key="2">
    <source>
        <dbReference type="EMBL" id="MBJ6122136.1"/>
    </source>
</evidence>
<organism evidence="2 3">
    <name type="scientific">Sphingomonas mollis</name>
    <dbReference type="NCBI Taxonomy" id="2795726"/>
    <lineage>
        <taxon>Bacteria</taxon>
        <taxon>Pseudomonadati</taxon>
        <taxon>Pseudomonadota</taxon>
        <taxon>Alphaproteobacteria</taxon>
        <taxon>Sphingomonadales</taxon>
        <taxon>Sphingomonadaceae</taxon>
        <taxon>Sphingomonas</taxon>
    </lineage>
</organism>
<dbReference type="Proteomes" id="UP000640426">
    <property type="component" value="Unassembled WGS sequence"/>
</dbReference>
<dbReference type="EMBL" id="JAELXS010000005">
    <property type="protein sequence ID" value="MBJ6122136.1"/>
    <property type="molecule type" value="Genomic_DNA"/>
</dbReference>
<evidence type="ECO:0000313" key="3">
    <source>
        <dbReference type="Proteomes" id="UP000640426"/>
    </source>
</evidence>
<accession>A0ABS0XQ27</accession>
<dbReference type="Pfam" id="PF01636">
    <property type="entry name" value="APH"/>
    <property type="match status" value="1"/>
</dbReference>
<dbReference type="InterPro" id="IPR002575">
    <property type="entry name" value="Aminoglycoside_PTrfase"/>
</dbReference>
<dbReference type="RefSeq" id="WP_199037939.1">
    <property type="nucleotide sequence ID" value="NZ_JAELXS010000005.1"/>
</dbReference>